<organism evidence="6 7">
    <name type="scientific">Trichinella nativa</name>
    <dbReference type="NCBI Taxonomy" id="6335"/>
    <lineage>
        <taxon>Eukaryota</taxon>
        <taxon>Metazoa</taxon>
        <taxon>Ecdysozoa</taxon>
        <taxon>Nematoda</taxon>
        <taxon>Enoplea</taxon>
        <taxon>Dorylaimia</taxon>
        <taxon>Trichinellida</taxon>
        <taxon>Trichinellidae</taxon>
        <taxon>Trichinella</taxon>
    </lineage>
</organism>
<dbReference type="FunFam" id="2.40.30.10:FF:000079">
    <property type="entry name" value="60S ribosomal protein L3"/>
    <property type="match status" value="1"/>
</dbReference>
<dbReference type="Pfam" id="PF00297">
    <property type="entry name" value="Ribosomal_L3"/>
    <property type="match status" value="1"/>
</dbReference>
<dbReference type="PANTHER" id="PTHR11363">
    <property type="entry name" value="60S RIBOSOMAL PROTEIN L3-RELATED"/>
    <property type="match status" value="1"/>
</dbReference>
<dbReference type="Proteomes" id="UP000243006">
    <property type="component" value="Unassembled WGS sequence"/>
</dbReference>
<evidence type="ECO:0000313" key="7">
    <source>
        <dbReference type="Proteomes" id="UP000243006"/>
    </source>
</evidence>
<dbReference type="Gene3D" id="2.40.30.10">
    <property type="entry name" value="Translation factors"/>
    <property type="match status" value="1"/>
</dbReference>
<accession>A0A1Y3EWA9</accession>
<dbReference type="InterPro" id="IPR045077">
    <property type="entry name" value="L3_arc_euk"/>
</dbReference>
<evidence type="ECO:0000256" key="1">
    <source>
        <dbReference type="ARBA" id="ARBA00006540"/>
    </source>
</evidence>
<evidence type="ECO:0000256" key="5">
    <source>
        <dbReference type="RuleBase" id="RU003905"/>
    </source>
</evidence>
<dbReference type="GO" id="GO:0003723">
    <property type="term" value="F:RNA binding"/>
    <property type="evidence" value="ECO:0007669"/>
    <property type="project" value="TreeGrafter"/>
</dbReference>
<dbReference type="EMBL" id="LVZM01001307">
    <property type="protein sequence ID" value="OUC49255.1"/>
    <property type="molecule type" value="Genomic_DNA"/>
</dbReference>
<dbReference type="SUPFAM" id="SSF50447">
    <property type="entry name" value="Translation proteins"/>
    <property type="match status" value="1"/>
</dbReference>
<dbReference type="FunFam" id="4.10.960.10:FF:000001">
    <property type="entry name" value="60S ribosomal protein L3"/>
    <property type="match status" value="1"/>
</dbReference>
<dbReference type="FunFam" id="4.10.960.10:FF:000002">
    <property type="entry name" value="60S ribosomal protein L3"/>
    <property type="match status" value="1"/>
</dbReference>
<dbReference type="GO" id="GO:0006412">
    <property type="term" value="P:translation"/>
    <property type="evidence" value="ECO:0007669"/>
    <property type="project" value="InterPro"/>
</dbReference>
<evidence type="ECO:0000256" key="2">
    <source>
        <dbReference type="ARBA" id="ARBA00022980"/>
    </source>
</evidence>
<dbReference type="GO" id="GO:0003735">
    <property type="term" value="F:structural constituent of ribosome"/>
    <property type="evidence" value="ECO:0007669"/>
    <property type="project" value="InterPro"/>
</dbReference>
<gene>
    <name evidence="6" type="ORF">D917_05557</name>
</gene>
<dbReference type="InterPro" id="IPR044892">
    <property type="entry name" value="Ribosomal_L3_dom_3_arc_sf"/>
</dbReference>
<dbReference type="PROSITE" id="PS00474">
    <property type="entry name" value="RIBOSOMAL_L3"/>
    <property type="match status" value="1"/>
</dbReference>
<keyword evidence="2 5" id="KW-0689">Ribosomal protein</keyword>
<dbReference type="Gene3D" id="3.30.1430.10">
    <property type="match status" value="1"/>
</dbReference>
<name>A0A1Y3EWA9_9BILA</name>
<dbReference type="Gene3D" id="4.10.960.10">
    <property type="entry name" value="Ribosomal protein L3, domain 3"/>
    <property type="match status" value="1"/>
</dbReference>
<dbReference type="InterPro" id="IPR009000">
    <property type="entry name" value="Transl_B-barrel_sf"/>
</dbReference>
<protein>
    <submittedName>
        <fullName evidence="6">Ribosomal protein L3</fullName>
    </submittedName>
</protein>
<dbReference type="GO" id="GO:0022625">
    <property type="term" value="C:cytosolic large ribosomal subunit"/>
    <property type="evidence" value="ECO:0007669"/>
    <property type="project" value="TreeGrafter"/>
</dbReference>
<evidence type="ECO:0000313" key="6">
    <source>
        <dbReference type="EMBL" id="OUC49255.1"/>
    </source>
</evidence>
<dbReference type="FunFam" id="2.40.30.10:FF:000351">
    <property type="entry name" value="Ribosomal protein L3"/>
    <property type="match status" value="1"/>
</dbReference>
<sequence length="375" mass="42873">MRHVHYSSKLMVFIICVSHRKFSAPRHGHVGFLPKKRSKRHRGKVKSFPKDDPQKPVHLTAFIGYKAGMTHIVREVDKPGSKINKKDVVEAVTVLETPPMVIVGKCLYKCERKAFTKASKKWQDEAGVKEIQTDFARMIKYCKVIRVIAHTQLLHHGQKKAHIMEIQLNGGTIEEKVNWAREHLEKQVPVDSVFARDEMIDCIGVTKGKGFKGVTSRWHTKKLPRKTHKGLRKVACIGAWHPSRVRYTVARAGQKGYHHRTEINKKIYRIGKGADKKNGSTEYDLTEKTINPMGGFPHYGMVNQDYVLIKGCCMGPKKRVITLRKSLLTHTKRSALEKIELKFIDTSSKFGHGRFQTHAEKKAFMGLLKKDLIKE</sequence>
<comment type="caution">
    <text evidence="6">The sequence shown here is derived from an EMBL/GenBank/DDBJ whole genome shotgun (WGS) entry which is preliminary data.</text>
</comment>
<dbReference type="PANTHER" id="PTHR11363:SF5">
    <property type="entry name" value="LARGE RIBOSOMAL SUBUNIT PROTEIN UL3"/>
    <property type="match status" value="1"/>
</dbReference>
<proteinExistence type="inferred from homology"/>
<evidence type="ECO:0000256" key="4">
    <source>
        <dbReference type="ARBA" id="ARBA00056881"/>
    </source>
</evidence>
<comment type="similarity">
    <text evidence="1 5">Belongs to the universal ribosomal protein uL3 family.</text>
</comment>
<reference evidence="6 7" key="1">
    <citation type="submission" date="2015-04" db="EMBL/GenBank/DDBJ databases">
        <title>Draft genome of the roundworm Trichinella nativa.</title>
        <authorList>
            <person name="Mitreva M."/>
        </authorList>
    </citation>
    <scope>NUCLEOTIDE SEQUENCE [LARGE SCALE GENOMIC DNA]</scope>
    <source>
        <strain evidence="6 7">ISS45</strain>
    </source>
</reference>
<comment type="function">
    <text evidence="4">The L3 protein is a component of the large subunit of cytoplasmic ribosomes.</text>
</comment>
<evidence type="ECO:0000256" key="3">
    <source>
        <dbReference type="ARBA" id="ARBA00023274"/>
    </source>
</evidence>
<dbReference type="AlphaFoldDB" id="A0A1Y3EWA9"/>
<dbReference type="InterPro" id="IPR019926">
    <property type="entry name" value="Ribosomal_uL3_CS"/>
</dbReference>
<dbReference type="InterPro" id="IPR000597">
    <property type="entry name" value="Ribosomal_uL3"/>
</dbReference>
<keyword evidence="3 5" id="KW-0687">Ribonucleoprotein</keyword>